<dbReference type="SUPFAM" id="SSF52540">
    <property type="entry name" value="P-loop containing nucleoside triphosphate hydrolases"/>
    <property type="match status" value="1"/>
</dbReference>
<keyword evidence="2" id="KW-0175">Coiled coil</keyword>
<evidence type="ECO:0000259" key="4">
    <source>
        <dbReference type="Pfam" id="PF13871"/>
    </source>
</evidence>
<evidence type="ECO:0000313" key="5">
    <source>
        <dbReference type="EMBL" id="KXV00124.1"/>
    </source>
</evidence>
<sequence length="1908" mass="208837">MSESQRFQWPDLSSYGLRAILQEVPSGKVVAVIRGDIAKHGQALADLGYRHLEKQQAYVGPVLNVASVLKAFPDATVINEGDIVNGRPFTAASITAGRRPAAAAQPAASQPATTQPVAPAPSSAPAPAEDIQEGASIIGTNRRGLKVMRARDGRRFLRQDNGGKKGEIVAIHGRTNAPADGLFLLATTPSDMAMCAEAFVFNEMRGPVRFEDLRRFVAVTADISPDDIPDEDPRLVEAYQAIDTGISVRIASENGKTSSEVFSRARQLSENDLLTVGHEALFTKAVDFTPAVGVIVDRVLGSDVSGSKVQVTGLKSGSILSALANGANVRVVAPDDASRTVANQMGRAARRHFDVAGEDAETDYDIRNLSRSLLPSRVTHEGPEGSKPITVGRADLLEALESLDNRSAQGRSVFILRRGPQGAQEDSEDMEAFREWVGANYAVEGCVDVDGAIASPNRDDSSLRIMVVGRRRPMPLPEAPEPAMRLQTAETWSALWSWTSLVVASRAKIDSHYEELQEGDHFNGDNVSANDANEFQVPYMAMSRIGQATTMVPRNMEASIRVAQKRFVERNGNVDDYVSMHLAMTREQLAASFSPEQVDAIGMGIDRILSGLAPLVSDQTGIGKGRTLIGLSRFAALRGMRVVYMTESADSFSDIVREVYATGSADVFAPFLLNAKSEAIDEQTGDVVCPENSSTLLKGLAVLRHWPDGQRVTAHTLTRAARERLASMASDDNEGGANIEVRDFLTQRAPGAECFLLGNEALPPFIGPDDISKTESWEPSSNLVLATYTQFNKAVTPPSRRRVASFRPHDRGMWLREVADANTMVVMDEAHNAASGDSHVGRNFEAVMDKVGMVVYASATWAKHARNFSIFRRMFPRKFPTKNLVDVIRRGGETMQETLSSMLAREGVLIRREHDLSKCEFTTELDEGNKERNHEYVDRLAPILSEMAVLAGEVGLSIARINENIRAHGRMELIQAGQEAEAADVERRVRGRLMNTTAFGSPLQRLGRIFNAALLIDSAVEMAVKDLGEGRKPVILLESTLQSMMAELAKEGGERERPSFSHLLHRTLSSIVLSTNSMGRKLDFSIANPRVEAMEALMDGVLKALPAEIRDADQFTPGIDNTAEAREADVAARTMIAEATLSGATMRDGSVPTSFVSYLLDRFDMVRQDMVAENPENENNINASFDTLKERMERFDETPDKFARDLRRMATTLPSNPMRALNRIRNMIDSLPELPVSAIDAIKEGITRAGYSVEEITGRTLEVVDGTIQKRTRIPKGIVKDAFNRGDVDAVIINVAGATAIDLHAGARFADQRQRRLIVLQAPEDIQRFIQALGRVRRYDQVIGPIISTLSTGLPVEVRQLSTQNTRLRRMSANTNSSRENESIVDGVPDLINAVGDRVVTNYLAARPEMVKRLGLPEMEAPEEDDDDLRNLAESTKDSKRSANTVLARVACLLGIDEQKIVMQEIEAEYRALIEELNAKGANPLKTRFLDGTVTSVKKTVFSGVDVENPVSEFDRPVYAEEIVIEHSVEPVRANDVIDLQEKGLAIMGANTCEVQAERIRRDRDRLLAHAIPMTANSLEDAVAQGNERSVRALDDFNKLASALDRLAPGKSVKVMIDGFEEEGIVTRVNFPIASIFGAAASHYELHVAIPGFVKPAIVNLGSLIREGLKVGDGLLGEEGDAFLDRFDHAMEGASRERRIMLTGNEWAAMEMAVSNRLGNMTSYRDSNGVICRGILVNKNHKNLDFMTVNLETADLAISVLDAAPKVSLYGSSDLKPASLAIRKEANTNLYRMAFPSPDSKQFGSVYEHPVIQEAVSRKARLERRGDSYKSYGRNKPILDVTREEAVLLTDAALETGTSIFTFSKMRQQVNAIRQQLYANADEPANAPQAPDAAEPEDNRPENGFSAA</sequence>
<feature type="domain" description="Strawberry notch helicase C" evidence="4">
    <location>
        <begin position="1252"/>
        <end position="1482"/>
    </location>
</feature>
<dbReference type="PANTHER" id="PTHR12706">
    <property type="entry name" value="STRAWBERRY NOTCH-RELATED"/>
    <property type="match status" value="1"/>
</dbReference>
<dbReference type="InterPro" id="IPR026741">
    <property type="entry name" value="SNO"/>
</dbReference>
<feature type="coiled-coil region" evidence="2">
    <location>
        <begin position="1456"/>
        <end position="1483"/>
    </location>
</feature>
<feature type="region of interest" description="Disordered" evidence="3">
    <location>
        <begin position="1877"/>
        <end position="1908"/>
    </location>
</feature>
<dbReference type="EMBL" id="LHZB01000118">
    <property type="protein sequence ID" value="KXV00124.1"/>
    <property type="molecule type" value="Genomic_DNA"/>
</dbReference>
<comment type="caution">
    <text evidence="5">The sequence shown here is derived from an EMBL/GenBank/DDBJ whole genome shotgun (WGS) entry which is preliminary data.</text>
</comment>
<dbReference type="GO" id="GO:0006355">
    <property type="term" value="P:regulation of DNA-templated transcription"/>
    <property type="evidence" value="ECO:0007669"/>
    <property type="project" value="InterPro"/>
</dbReference>
<gene>
    <name evidence="5" type="ORF">AD929_13005</name>
</gene>
<reference evidence="5 6" key="1">
    <citation type="submission" date="2015-06" db="EMBL/GenBank/DDBJ databases">
        <title>Improved classification and identification of acetic acid bacteria using matrix-assisted laser desorption/ionization time-of-flight mass spectrometry; Gluconobacter nephelii and Gluconobacter uchimurae are later heterotypic synonyms of Gluconobacter japonicus and Gluconobacter oxydans, respectively.</title>
        <authorList>
            <person name="Li L."/>
            <person name="Cleenwerck I."/>
            <person name="De Vuyst L."/>
            <person name="Vandamme P."/>
        </authorList>
    </citation>
    <scope>NUCLEOTIDE SEQUENCE [LARGE SCALE GENOMIC DNA]</scope>
    <source>
        <strain evidence="5 6">LMG 1764</strain>
    </source>
</reference>
<evidence type="ECO:0000313" key="6">
    <source>
        <dbReference type="Proteomes" id="UP000075573"/>
    </source>
</evidence>
<feature type="compositionally biased region" description="Low complexity" evidence="3">
    <location>
        <begin position="1879"/>
        <end position="1893"/>
    </location>
</feature>
<evidence type="ECO:0000256" key="1">
    <source>
        <dbReference type="ARBA" id="ARBA00006992"/>
    </source>
</evidence>
<dbReference type="PANTHER" id="PTHR12706:SF30">
    <property type="entry name" value="PROTEIN STRAWBERRY NOTCH-RELATED"/>
    <property type="match status" value="1"/>
</dbReference>
<evidence type="ECO:0000256" key="3">
    <source>
        <dbReference type="SAM" id="MobiDB-lite"/>
    </source>
</evidence>
<dbReference type="PATRIC" id="fig|442.7.peg.3415"/>
<protein>
    <recommendedName>
        <fullName evidence="4">Strawberry notch helicase C domain-containing protein</fullName>
    </recommendedName>
</protein>
<feature type="compositionally biased region" description="Low complexity" evidence="3">
    <location>
        <begin position="96"/>
        <end position="117"/>
    </location>
</feature>
<proteinExistence type="inferred from homology"/>
<feature type="region of interest" description="Disordered" evidence="3">
    <location>
        <begin position="96"/>
        <end position="128"/>
    </location>
</feature>
<evidence type="ECO:0000256" key="2">
    <source>
        <dbReference type="SAM" id="Coils"/>
    </source>
</evidence>
<name>A0A149QSG4_9PROT</name>
<dbReference type="RefSeq" id="WP_062497412.1">
    <property type="nucleotide sequence ID" value="NZ_LHZB01000118.1"/>
</dbReference>
<dbReference type="InterPro" id="IPR026937">
    <property type="entry name" value="SBNO_Helicase_C_dom"/>
</dbReference>
<dbReference type="Proteomes" id="UP000075573">
    <property type="component" value="Unassembled WGS sequence"/>
</dbReference>
<dbReference type="Pfam" id="PF13871">
    <property type="entry name" value="Helicase_C_4"/>
    <property type="match status" value="1"/>
</dbReference>
<accession>A0A149QSG4</accession>
<dbReference type="InterPro" id="IPR027417">
    <property type="entry name" value="P-loop_NTPase"/>
</dbReference>
<comment type="similarity">
    <text evidence="1">Belongs to the SBNO family.</text>
</comment>
<organism evidence="5 6">
    <name type="scientific">Gluconobacter potus</name>
    <dbReference type="NCBI Taxonomy" id="2724927"/>
    <lineage>
        <taxon>Bacteria</taxon>
        <taxon>Pseudomonadati</taxon>
        <taxon>Pseudomonadota</taxon>
        <taxon>Alphaproteobacteria</taxon>
        <taxon>Acetobacterales</taxon>
        <taxon>Acetobacteraceae</taxon>
        <taxon>Gluconobacter</taxon>
    </lineage>
</organism>